<feature type="compositionally biased region" description="Basic and acidic residues" evidence="3">
    <location>
        <begin position="119"/>
        <end position="132"/>
    </location>
</feature>
<dbReference type="AlphaFoldDB" id="A0A1R2C3A4"/>
<evidence type="ECO:0000256" key="2">
    <source>
        <dbReference type="ARBA" id="ARBA00023242"/>
    </source>
</evidence>
<dbReference type="InterPro" id="IPR051219">
    <property type="entry name" value="Heterochromatin_chromo-domain"/>
</dbReference>
<feature type="domain" description="Chromo" evidence="4">
    <location>
        <begin position="6"/>
        <end position="67"/>
    </location>
</feature>
<dbReference type="EMBL" id="MPUH01000302">
    <property type="protein sequence ID" value="OMJ83486.1"/>
    <property type="molecule type" value="Genomic_DNA"/>
</dbReference>
<feature type="region of interest" description="Disordered" evidence="3">
    <location>
        <begin position="116"/>
        <end position="176"/>
    </location>
</feature>
<feature type="compositionally biased region" description="Polar residues" evidence="3">
    <location>
        <begin position="133"/>
        <end position="150"/>
    </location>
</feature>
<evidence type="ECO:0000313" key="6">
    <source>
        <dbReference type="Proteomes" id="UP000187209"/>
    </source>
</evidence>
<dbReference type="InterPro" id="IPR016197">
    <property type="entry name" value="Chromo-like_dom_sf"/>
</dbReference>
<keyword evidence="2" id="KW-0539">Nucleus</keyword>
<dbReference type="InterPro" id="IPR000953">
    <property type="entry name" value="Chromo/chromo_shadow_dom"/>
</dbReference>
<dbReference type="InterPro" id="IPR023779">
    <property type="entry name" value="Chromodomain_CS"/>
</dbReference>
<comment type="caution">
    <text evidence="5">The sequence shown here is derived from an EMBL/GenBank/DDBJ whole genome shotgun (WGS) entry which is preliminary data.</text>
</comment>
<reference evidence="5 6" key="1">
    <citation type="submission" date="2016-11" db="EMBL/GenBank/DDBJ databases">
        <title>The macronuclear genome of Stentor coeruleus: a giant cell with tiny introns.</title>
        <authorList>
            <person name="Slabodnick M."/>
            <person name="Ruby J.G."/>
            <person name="Reiff S.B."/>
            <person name="Swart E.C."/>
            <person name="Gosai S."/>
            <person name="Prabakaran S."/>
            <person name="Witkowska E."/>
            <person name="Larue G.E."/>
            <person name="Fisher S."/>
            <person name="Freeman R.M."/>
            <person name="Gunawardena J."/>
            <person name="Chu W."/>
            <person name="Stover N.A."/>
            <person name="Gregory B.D."/>
            <person name="Nowacki M."/>
            <person name="Derisi J."/>
            <person name="Roy S.W."/>
            <person name="Marshall W.F."/>
            <person name="Sood P."/>
        </authorList>
    </citation>
    <scope>NUCLEOTIDE SEQUENCE [LARGE SCALE GENOMIC DNA]</scope>
    <source>
        <strain evidence="5">WM001</strain>
    </source>
</reference>
<evidence type="ECO:0000259" key="4">
    <source>
        <dbReference type="PROSITE" id="PS50013"/>
    </source>
</evidence>
<sequence length="271" mass="30664">MTDELYNIEKIVDKRYSEQSKCWIYLVKWEGFSETDNTWEPEENLVPLGKMLENFNNAWQAKNKPQVPKVQKSSDSSVKKPIVSKVKGLVELSEINNASKKLPERENPILSRLKLTAKAPEESKAQADDQKPDYSSNGGLSQNSKTPRTTVNKDQKKSSKPKKSSEPKSQDFSQEDSVKLISKKNFDKKNSSSKEVEIDISKNVFKSCGLKKGSLESQTPSKIIGCRKRNNMIQYVVLFRGPSLFLPAVVAHDDLIKVHPQLIADFLIESF</sequence>
<accession>A0A1R2C3A4</accession>
<name>A0A1R2C3A4_9CILI</name>
<feature type="compositionally biased region" description="Basic and acidic residues" evidence="3">
    <location>
        <begin position="151"/>
        <end position="169"/>
    </location>
</feature>
<evidence type="ECO:0000256" key="1">
    <source>
        <dbReference type="ARBA" id="ARBA00004123"/>
    </source>
</evidence>
<dbReference type="OrthoDB" id="313371at2759"/>
<comment type="subcellular location">
    <subcellularLocation>
        <location evidence="1">Nucleus</location>
    </subcellularLocation>
</comment>
<evidence type="ECO:0000313" key="5">
    <source>
        <dbReference type="EMBL" id="OMJ83486.1"/>
    </source>
</evidence>
<dbReference type="PANTHER" id="PTHR22812">
    <property type="entry name" value="CHROMOBOX PROTEIN"/>
    <property type="match status" value="1"/>
</dbReference>
<organism evidence="5 6">
    <name type="scientific">Stentor coeruleus</name>
    <dbReference type="NCBI Taxonomy" id="5963"/>
    <lineage>
        <taxon>Eukaryota</taxon>
        <taxon>Sar</taxon>
        <taxon>Alveolata</taxon>
        <taxon>Ciliophora</taxon>
        <taxon>Postciliodesmatophora</taxon>
        <taxon>Heterotrichea</taxon>
        <taxon>Heterotrichida</taxon>
        <taxon>Stentoridae</taxon>
        <taxon>Stentor</taxon>
    </lineage>
</organism>
<dbReference type="GO" id="GO:0005634">
    <property type="term" value="C:nucleus"/>
    <property type="evidence" value="ECO:0007669"/>
    <property type="project" value="UniProtKB-SubCell"/>
</dbReference>
<dbReference type="PROSITE" id="PS50013">
    <property type="entry name" value="CHROMO_2"/>
    <property type="match status" value="1"/>
</dbReference>
<protein>
    <recommendedName>
        <fullName evidence="4">Chromo domain-containing protein</fullName>
    </recommendedName>
</protein>
<dbReference type="PROSITE" id="PS00598">
    <property type="entry name" value="CHROMO_1"/>
    <property type="match status" value="1"/>
</dbReference>
<gene>
    <name evidence="5" type="ORF">SteCoe_15589</name>
</gene>
<dbReference type="Pfam" id="PF00385">
    <property type="entry name" value="Chromo"/>
    <property type="match status" value="1"/>
</dbReference>
<proteinExistence type="predicted"/>
<dbReference type="SUPFAM" id="SSF54160">
    <property type="entry name" value="Chromo domain-like"/>
    <property type="match status" value="1"/>
</dbReference>
<dbReference type="Gene3D" id="2.40.50.40">
    <property type="match status" value="1"/>
</dbReference>
<dbReference type="SMART" id="SM00298">
    <property type="entry name" value="CHROMO"/>
    <property type="match status" value="1"/>
</dbReference>
<dbReference type="CDD" id="cd00024">
    <property type="entry name" value="CD_CSD"/>
    <property type="match status" value="1"/>
</dbReference>
<dbReference type="Proteomes" id="UP000187209">
    <property type="component" value="Unassembled WGS sequence"/>
</dbReference>
<dbReference type="InterPro" id="IPR023780">
    <property type="entry name" value="Chromo_domain"/>
</dbReference>
<evidence type="ECO:0000256" key="3">
    <source>
        <dbReference type="SAM" id="MobiDB-lite"/>
    </source>
</evidence>
<keyword evidence="6" id="KW-1185">Reference proteome</keyword>